<evidence type="ECO:0000313" key="3">
    <source>
        <dbReference type="Proteomes" id="UP001177003"/>
    </source>
</evidence>
<evidence type="ECO:0000256" key="1">
    <source>
        <dbReference type="SAM" id="MobiDB-lite"/>
    </source>
</evidence>
<protein>
    <submittedName>
        <fullName evidence="2">Uncharacterized protein</fullName>
    </submittedName>
</protein>
<dbReference type="AlphaFoldDB" id="A0AA35Z8D1"/>
<dbReference type="Proteomes" id="UP001177003">
    <property type="component" value="Chromosome 5"/>
</dbReference>
<organism evidence="2 3">
    <name type="scientific">Lactuca saligna</name>
    <name type="common">Willowleaf lettuce</name>
    <dbReference type="NCBI Taxonomy" id="75948"/>
    <lineage>
        <taxon>Eukaryota</taxon>
        <taxon>Viridiplantae</taxon>
        <taxon>Streptophyta</taxon>
        <taxon>Embryophyta</taxon>
        <taxon>Tracheophyta</taxon>
        <taxon>Spermatophyta</taxon>
        <taxon>Magnoliopsida</taxon>
        <taxon>eudicotyledons</taxon>
        <taxon>Gunneridae</taxon>
        <taxon>Pentapetalae</taxon>
        <taxon>asterids</taxon>
        <taxon>campanulids</taxon>
        <taxon>Asterales</taxon>
        <taxon>Asteraceae</taxon>
        <taxon>Cichorioideae</taxon>
        <taxon>Cichorieae</taxon>
        <taxon>Lactucinae</taxon>
        <taxon>Lactuca</taxon>
    </lineage>
</organism>
<gene>
    <name evidence="2" type="ORF">LSALG_LOCUS27136</name>
</gene>
<feature type="region of interest" description="Disordered" evidence="1">
    <location>
        <begin position="142"/>
        <end position="171"/>
    </location>
</feature>
<reference evidence="2" key="1">
    <citation type="submission" date="2023-04" db="EMBL/GenBank/DDBJ databases">
        <authorList>
            <person name="Vijverberg K."/>
            <person name="Xiong W."/>
            <person name="Schranz E."/>
        </authorList>
    </citation>
    <scope>NUCLEOTIDE SEQUENCE</scope>
</reference>
<dbReference type="EMBL" id="OX465081">
    <property type="protein sequence ID" value="CAI9287796.1"/>
    <property type="molecule type" value="Genomic_DNA"/>
</dbReference>
<keyword evidence="3" id="KW-1185">Reference proteome</keyword>
<feature type="compositionally biased region" description="Gly residues" evidence="1">
    <location>
        <begin position="158"/>
        <end position="171"/>
    </location>
</feature>
<accession>A0AA35Z8D1</accession>
<name>A0AA35Z8D1_LACSI</name>
<proteinExistence type="predicted"/>
<sequence length="171" mass="18447">MMKGGGFVSSTVGAPPQFVSPVIFRSLAAYTSPCTARSPVSLGPCRSQCRRQWIVTWSDRKRTRRGRWRLGSHKVVAATSLVAAGTFRAVASFSNGRGSSPVRFTGDIPFISNLHIAMYDSKSGLAWSLSLTVSPTIDSDLVGSEKNEEREMAARESQGGGGYFTHGGWDL</sequence>
<evidence type="ECO:0000313" key="2">
    <source>
        <dbReference type="EMBL" id="CAI9287796.1"/>
    </source>
</evidence>
<feature type="compositionally biased region" description="Basic and acidic residues" evidence="1">
    <location>
        <begin position="143"/>
        <end position="154"/>
    </location>
</feature>